<dbReference type="GO" id="GO:0046975">
    <property type="term" value="F:histone H3K36 methyltransferase activity"/>
    <property type="evidence" value="ECO:0007669"/>
    <property type="project" value="TreeGrafter"/>
</dbReference>
<dbReference type="GO" id="GO:0042800">
    <property type="term" value="F:histone H3K4 methyltransferase activity"/>
    <property type="evidence" value="ECO:0007669"/>
    <property type="project" value="TreeGrafter"/>
</dbReference>
<proteinExistence type="predicted"/>
<accession>A0A4C1Z7E6</accession>
<name>A0A4C1Z7E6_EUMVA</name>
<dbReference type="STRING" id="151549.A0A4C1Z7E6"/>
<dbReference type="Pfam" id="PF01359">
    <property type="entry name" value="Transposase_1"/>
    <property type="match status" value="1"/>
</dbReference>
<dbReference type="GO" id="GO:0000729">
    <property type="term" value="P:DNA double-strand break processing"/>
    <property type="evidence" value="ECO:0007669"/>
    <property type="project" value="TreeGrafter"/>
</dbReference>
<dbReference type="EMBL" id="BGZK01001599">
    <property type="protein sequence ID" value="GBP83024.1"/>
    <property type="molecule type" value="Genomic_DNA"/>
</dbReference>
<organism evidence="1 2">
    <name type="scientific">Eumeta variegata</name>
    <name type="common">Bagworm moth</name>
    <name type="synonym">Eumeta japonica</name>
    <dbReference type="NCBI Taxonomy" id="151549"/>
    <lineage>
        <taxon>Eukaryota</taxon>
        <taxon>Metazoa</taxon>
        <taxon>Ecdysozoa</taxon>
        <taxon>Arthropoda</taxon>
        <taxon>Hexapoda</taxon>
        <taxon>Insecta</taxon>
        <taxon>Pterygota</taxon>
        <taxon>Neoptera</taxon>
        <taxon>Endopterygota</taxon>
        <taxon>Lepidoptera</taxon>
        <taxon>Glossata</taxon>
        <taxon>Ditrysia</taxon>
        <taxon>Tineoidea</taxon>
        <taxon>Psychidae</taxon>
        <taxon>Oiketicinae</taxon>
        <taxon>Eumeta</taxon>
    </lineage>
</organism>
<dbReference type="InterPro" id="IPR001888">
    <property type="entry name" value="Transposase_1"/>
</dbReference>
<dbReference type="PANTHER" id="PTHR46060:SF2">
    <property type="entry name" value="HISTONE-LYSINE N-METHYLTRANSFERASE SETMAR"/>
    <property type="match status" value="1"/>
</dbReference>
<keyword evidence="2" id="KW-1185">Reference proteome</keyword>
<dbReference type="GO" id="GO:0003697">
    <property type="term" value="F:single-stranded DNA binding"/>
    <property type="evidence" value="ECO:0007669"/>
    <property type="project" value="TreeGrafter"/>
</dbReference>
<dbReference type="AlphaFoldDB" id="A0A4C1Z7E6"/>
<evidence type="ECO:0000313" key="2">
    <source>
        <dbReference type="Proteomes" id="UP000299102"/>
    </source>
</evidence>
<dbReference type="GO" id="GO:0005634">
    <property type="term" value="C:nucleus"/>
    <property type="evidence" value="ECO:0007669"/>
    <property type="project" value="TreeGrafter"/>
</dbReference>
<evidence type="ECO:0000313" key="1">
    <source>
        <dbReference type="EMBL" id="GBP83024.1"/>
    </source>
</evidence>
<dbReference type="InterPro" id="IPR036397">
    <property type="entry name" value="RNaseH_sf"/>
</dbReference>
<sequence length="97" mass="11541">MCMVGLEGHYFYELLPPDETINLNLYCQRLMRLKQEAEKNRPEFINRKGVDFHHDNARPHTPLGNQQILREFGREVLMYPSRSPDLAPSDFYQFRSL</sequence>
<dbReference type="GO" id="GO:0000793">
    <property type="term" value="C:condensed chromosome"/>
    <property type="evidence" value="ECO:0007669"/>
    <property type="project" value="TreeGrafter"/>
</dbReference>
<dbReference type="Proteomes" id="UP000299102">
    <property type="component" value="Unassembled WGS sequence"/>
</dbReference>
<dbReference type="PANTHER" id="PTHR46060">
    <property type="entry name" value="MARINER MOS1 TRANSPOSASE-LIKE PROTEIN"/>
    <property type="match status" value="1"/>
</dbReference>
<dbReference type="GO" id="GO:0035861">
    <property type="term" value="C:site of double-strand break"/>
    <property type="evidence" value="ECO:0007669"/>
    <property type="project" value="TreeGrafter"/>
</dbReference>
<dbReference type="GO" id="GO:0006303">
    <property type="term" value="P:double-strand break repair via nonhomologous end joining"/>
    <property type="evidence" value="ECO:0007669"/>
    <property type="project" value="TreeGrafter"/>
</dbReference>
<dbReference type="GO" id="GO:0031297">
    <property type="term" value="P:replication fork processing"/>
    <property type="evidence" value="ECO:0007669"/>
    <property type="project" value="TreeGrafter"/>
</dbReference>
<dbReference type="GO" id="GO:0015074">
    <property type="term" value="P:DNA integration"/>
    <property type="evidence" value="ECO:0007669"/>
    <property type="project" value="TreeGrafter"/>
</dbReference>
<comment type="caution">
    <text evidence="1">The sequence shown here is derived from an EMBL/GenBank/DDBJ whole genome shotgun (WGS) entry which is preliminary data.</text>
</comment>
<dbReference type="GO" id="GO:0003690">
    <property type="term" value="F:double-stranded DNA binding"/>
    <property type="evidence" value="ECO:0007669"/>
    <property type="project" value="TreeGrafter"/>
</dbReference>
<dbReference type="GO" id="GO:0044547">
    <property type="term" value="F:DNA topoisomerase binding"/>
    <property type="evidence" value="ECO:0007669"/>
    <property type="project" value="TreeGrafter"/>
</dbReference>
<dbReference type="Gene3D" id="3.30.420.10">
    <property type="entry name" value="Ribonuclease H-like superfamily/Ribonuclease H"/>
    <property type="match status" value="1"/>
</dbReference>
<dbReference type="GO" id="GO:0044774">
    <property type="term" value="P:mitotic DNA integrity checkpoint signaling"/>
    <property type="evidence" value="ECO:0007669"/>
    <property type="project" value="TreeGrafter"/>
</dbReference>
<dbReference type="GO" id="GO:0000014">
    <property type="term" value="F:single-stranded DNA endodeoxyribonuclease activity"/>
    <property type="evidence" value="ECO:0007669"/>
    <property type="project" value="TreeGrafter"/>
</dbReference>
<dbReference type="InterPro" id="IPR052709">
    <property type="entry name" value="Transposase-MT_Hybrid"/>
</dbReference>
<gene>
    <name evidence="1" type="ORF">EVAR_62334_1</name>
</gene>
<reference evidence="1 2" key="1">
    <citation type="journal article" date="2019" name="Commun. Biol.">
        <title>The bagworm genome reveals a unique fibroin gene that provides high tensile strength.</title>
        <authorList>
            <person name="Kono N."/>
            <person name="Nakamura H."/>
            <person name="Ohtoshi R."/>
            <person name="Tomita M."/>
            <person name="Numata K."/>
            <person name="Arakawa K."/>
        </authorList>
    </citation>
    <scope>NUCLEOTIDE SEQUENCE [LARGE SCALE GENOMIC DNA]</scope>
</reference>
<dbReference type="OrthoDB" id="616263at2759"/>
<protein>
    <submittedName>
        <fullName evidence="1">Mariner Mos1 transposase</fullName>
    </submittedName>
</protein>